<reference evidence="2 3" key="1">
    <citation type="submission" date="2019-09" db="EMBL/GenBank/DDBJ databases">
        <title>Whole genome sequence of Photorhabdus heterorhabditis strain ETL (Enterobacteriales: Enterobacteriaceae) a bacterial symbiont of Heterorhabditis zealandica strain ETL (Rhabditida: Heterorhabditidae).</title>
        <authorList>
            <person name="Lulamba T.E."/>
            <person name="Serepa-Dlamini M.H."/>
        </authorList>
    </citation>
    <scope>NUCLEOTIDE SEQUENCE [LARGE SCALE GENOMIC DNA]</scope>
    <source>
        <strain evidence="2 3">ETL</strain>
    </source>
</reference>
<evidence type="ECO:0000313" key="3">
    <source>
        <dbReference type="Proteomes" id="UP000322184"/>
    </source>
</evidence>
<dbReference type="EMBL" id="VTUW01000102">
    <property type="protein sequence ID" value="KAA1174029.1"/>
    <property type="molecule type" value="Genomic_DNA"/>
</dbReference>
<dbReference type="Proteomes" id="UP000322184">
    <property type="component" value="Unassembled WGS sequence"/>
</dbReference>
<proteinExistence type="predicted"/>
<feature type="signal peptide" evidence="1">
    <location>
        <begin position="1"/>
        <end position="19"/>
    </location>
</feature>
<evidence type="ECO:0000256" key="1">
    <source>
        <dbReference type="SAM" id="SignalP"/>
    </source>
</evidence>
<comment type="caution">
    <text evidence="2">The sequence shown here is derived from an EMBL/GenBank/DDBJ whole genome shotgun (WGS) entry which is preliminary data.</text>
</comment>
<gene>
    <name evidence="2" type="ORF">F0L16_21380</name>
</gene>
<keyword evidence="1" id="KW-0732">Signal</keyword>
<name>A0A5B0VJF5_9GAMM</name>
<dbReference type="STRING" id="880156.AM629_20385"/>
<dbReference type="AlphaFoldDB" id="A0A5B0VJF5"/>
<protein>
    <submittedName>
        <fullName evidence="2">Uncharacterized protein</fullName>
    </submittedName>
</protein>
<feature type="chain" id="PRO_5023022488" evidence="1">
    <location>
        <begin position="20"/>
        <end position="146"/>
    </location>
</feature>
<dbReference type="RefSeq" id="WP_149617616.1">
    <property type="nucleotide sequence ID" value="NZ_CAWPFF010000005.1"/>
</dbReference>
<accession>A0A5B0VJF5</accession>
<organism evidence="2 3">
    <name type="scientific">Photorhabdus heterorhabditis</name>
    <dbReference type="NCBI Taxonomy" id="880156"/>
    <lineage>
        <taxon>Bacteria</taxon>
        <taxon>Pseudomonadati</taxon>
        <taxon>Pseudomonadota</taxon>
        <taxon>Gammaproteobacteria</taxon>
        <taxon>Enterobacterales</taxon>
        <taxon>Morganellaceae</taxon>
        <taxon>Photorhabdus</taxon>
    </lineage>
</organism>
<sequence>MSRKIVFIIFCFFPFLTNASVNSYVNCFSSSDQKGINLQFVIVNDGGRDKWFGGYVKYEKSNHPITIVPVKESEEEFTEGRPYEYTTTWVEIINGKPEGKYITVRQGAIFSSFVYINTKSKKQYDFTQVFDAMNDGYCQWNDNDRK</sequence>
<evidence type="ECO:0000313" key="2">
    <source>
        <dbReference type="EMBL" id="KAA1174029.1"/>
    </source>
</evidence>